<dbReference type="PROSITE" id="PS51257">
    <property type="entry name" value="PROKAR_LIPOPROTEIN"/>
    <property type="match status" value="1"/>
</dbReference>
<feature type="chain" id="PRO_5016296489" description="Galactose oxidase" evidence="1">
    <location>
        <begin position="22"/>
        <end position="485"/>
    </location>
</feature>
<dbReference type="RefSeq" id="WP_111341926.1">
    <property type="nucleotide sequence ID" value="NZ_QLII01000001.1"/>
</dbReference>
<dbReference type="SUPFAM" id="SSF117281">
    <property type="entry name" value="Kelch motif"/>
    <property type="match status" value="1"/>
</dbReference>
<evidence type="ECO:0008006" key="4">
    <source>
        <dbReference type="Google" id="ProtNLM"/>
    </source>
</evidence>
<keyword evidence="1" id="KW-0732">Signal</keyword>
<name>A0A327NPE2_9BACT</name>
<accession>A0A327NPE2</accession>
<proteinExistence type="predicted"/>
<dbReference type="Proteomes" id="UP000249016">
    <property type="component" value="Unassembled WGS sequence"/>
</dbReference>
<feature type="signal peptide" evidence="1">
    <location>
        <begin position="1"/>
        <end position="21"/>
    </location>
</feature>
<dbReference type="AlphaFoldDB" id="A0A327NPE2"/>
<dbReference type="InterPro" id="IPR015915">
    <property type="entry name" value="Kelch-typ_b-propeller"/>
</dbReference>
<organism evidence="2 3">
    <name type="scientific">Spirosoma telluris</name>
    <dbReference type="NCBI Taxonomy" id="2183553"/>
    <lineage>
        <taxon>Bacteria</taxon>
        <taxon>Pseudomonadati</taxon>
        <taxon>Bacteroidota</taxon>
        <taxon>Cytophagia</taxon>
        <taxon>Cytophagales</taxon>
        <taxon>Cytophagaceae</taxon>
        <taxon>Spirosoma</taxon>
    </lineage>
</organism>
<reference evidence="2 3" key="1">
    <citation type="submission" date="2018-06" db="EMBL/GenBank/DDBJ databases">
        <title>Spirosoma sp. HMF3257 Genome sequencing and assembly.</title>
        <authorList>
            <person name="Kang H."/>
            <person name="Cha I."/>
            <person name="Kim H."/>
            <person name="Kang J."/>
            <person name="Joh K."/>
        </authorList>
    </citation>
    <scope>NUCLEOTIDE SEQUENCE [LARGE SCALE GENOMIC DNA]</scope>
    <source>
        <strain evidence="2 3">HMF3257</strain>
    </source>
</reference>
<dbReference type="EMBL" id="QLII01000001">
    <property type="protein sequence ID" value="RAI74548.1"/>
    <property type="molecule type" value="Genomic_DNA"/>
</dbReference>
<dbReference type="Gene3D" id="2.120.10.80">
    <property type="entry name" value="Kelch-type beta propeller"/>
    <property type="match status" value="1"/>
</dbReference>
<keyword evidence="3" id="KW-1185">Reference proteome</keyword>
<comment type="caution">
    <text evidence="2">The sequence shown here is derived from an EMBL/GenBank/DDBJ whole genome shotgun (WGS) entry which is preliminary data.</text>
</comment>
<dbReference type="OrthoDB" id="103335at2"/>
<evidence type="ECO:0000256" key="1">
    <source>
        <dbReference type="SAM" id="SignalP"/>
    </source>
</evidence>
<protein>
    <recommendedName>
        <fullName evidence="4">Galactose oxidase</fullName>
    </recommendedName>
</protein>
<evidence type="ECO:0000313" key="3">
    <source>
        <dbReference type="Proteomes" id="UP000249016"/>
    </source>
</evidence>
<evidence type="ECO:0000313" key="2">
    <source>
        <dbReference type="EMBL" id="RAI74548.1"/>
    </source>
</evidence>
<sequence length="485" mass="53850">MKCLYLLILLTLAISCRPASELNPDPNSDQNLVEIGVNQIPLTFSVVYLSARTSNLSSVSATANLYFDNSKVSIREAGFFLSQTDSLPRLTAVNSRRIKATTNLSTSSAEAKAVFSGLITGQTYYVDPYVVLSDGRVLYGRFNQKDSDKKQNPSAISFQLPTRPTLQPIKLAPRAPIPTPLTAGNQTPIPNYQQLFIMDGRVYAFYPTGALQVYNADADKWEARADLGTNVFPNSPIVFSIDNKLYVHSSLNYWYGNQRPAPSMWEYDPLADQWTDLGKSLGENLFNSFYQLSANGKAYFYQNYPYGILEFDAAKRQTTRVARTSLLANIGSRPYAMGSNKAFYNAVQIPGISVIDPTDDRTKIVQYQPASDQIVEVTSLNTQLAKLGYANSRLVLLQGTDVLTGFGSQISFLLSAGSENVYSTLFEDGLVRYSTVEQRITAAYDLSSLAPNYEAYLLNPALINNRLFIFRPVDSVATFWEVLLM</sequence>
<gene>
    <name evidence="2" type="ORF">HMF3257_10215</name>
</gene>